<accession>A0A7S0UK92</accession>
<feature type="region of interest" description="Disordered" evidence="1">
    <location>
        <begin position="440"/>
        <end position="473"/>
    </location>
</feature>
<feature type="compositionally biased region" description="Basic and acidic residues" evidence="1">
    <location>
        <begin position="30"/>
        <end position="40"/>
    </location>
</feature>
<proteinExistence type="predicted"/>
<sequence length="565" mass="62661">MPPVLDPINSKVDGLAFLGLSLARNHYYGRGEGKDGEEGKSAANDEDYNKEGEKLGHPDSYTHQVAFDLNQVIDRDYKYLQATDDNGWLVGGGEAGPPTSYKLALLDSAHVEMMRIGTYRKDWGGLDREELLKVMTSGSILIPQIEALPTDVVPNPDKPPELEIRFDMEEVSSTGSQLTNLEKGDFEAFCKEPLPINWQLRFLHNQFFKTFVFPSRFCPGAFHSTILRKADFRSDVHEAAYFQKCKIALANWRQEGPKALNTIPRHLDTKPLSKEERKAEKLGQYAEDGLEKFGKQLIKQDSSDTDFAEPTEEEEEAVAELVDKLEAMSPLPPAATTAKATANLEVSLDEGSTYDDEEAVDNEEADVEEDVEEELEEAAVEAATETDAPEVAVEKKDEAEPSDDAEEKKDDDEDVQAAATTVPTIFEKAEDIVLNPSEAVSEAPTDEACADDLSTTGESNANPPHIPNMRPTAPEDCHSGIWLFTDRANISHFFAPNFLPPYDTEEKRKIIFDVLREEWDEKSLSWKKCGHGSMTKKKEVDSDDGNVIEMIGGCVSAVIDGMCAK</sequence>
<protein>
    <submittedName>
        <fullName evidence="2">Uncharacterized protein</fullName>
    </submittedName>
</protein>
<feature type="region of interest" description="Disordered" evidence="1">
    <location>
        <begin position="349"/>
        <end position="415"/>
    </location>
</feature>
<name>A0A7S0UK92_9STRA</name>
<dbReference type="EMBL" id="HBFL01002392">
    <property type="protein sequence ID" value="CAD8761656.1"/>
    <property type="molecule type" value="Transcribed_RNA"/>
</dbReference>
<feature type="region of interest" description="Disordered" evidence="1">
    <location>
        <begin position="261"/>
        <end position="280"/>
    </location>
</feature>
<feature type="compositionally biased region" description="Basic and acidic residues" evidence="1">
    <location>
        <begin position="265"/>
        <end position="280"/>
    </location>
</feature>
<feature type="compositionally biased region" description="Polar residues" evidence="1">
    <location>
        <begin position="453"/>
        <end position="462"/>
    </location>
</feature>
<feature type="compositionally biased region" description="Acidic residues" evidence="1">
    <location>
        <begin position="400"/>
        <end position="415"/>
    </location>
</feature>
<feature type="compositionally biased region" description="Low complexity" evidence="1">
    <location>
        <begin position="380"/>
        <end position="391"/>
    </location>
</feature>
<evidence type="ECO:0000313" key="2">
    <source>
        <dbReference type="EMBL" id="CAD8761656.1"/>
    </source>
</evidence>
<organism evidence="2">
    <name type="scientific">Pseudo-nitzschia delicatissima</name>
    <dbReference type="NCBI Taxonomy" id="44447"/>
    <lineage>
        <taxon>Eukaryota</taxon>
        <taxon>Sar</taxon>
        <taxon>Stramenopiles</taxon>
        <taxon>Ochrophyta</taxon>
        <taxon>Bacillariophyta</taxon>
        <taxon>Bacillariophyceae</taxon>
        <taxon>Bacillariophycidae</taxon>
        <taxon>Bacillariales</taxon>
        <taxon>Bacillariaceae</taxon>
        <taxon>Pseudo-nitzschia</taxon>
    </lineage>
</organism>
<reference evidence="2" key="1">
    <citation type="submission" date="2021-01" db="EMBL/GenBank/DDBJ databases">
        <authorList>
            <person name="Corre E."/>
            <person name="Pelletier E."/>
            <person name="Niang G."/>
            <person name="Scheremetjew M."/>
            <person name="Finn R."/>
            <person name="Kale V."/>
            <person name="Holt S."/>
            <person name="Cochrane G."/>
            <person name="Meng A."/>
            <person name="Brown T."/>
            <person name="Cohen L."/>
        </authorList>
    </citation>
    <scope>NUCLEOTIDE SEQUENCE</scope>
    <source>
        <strain evidence="2">UNC1205</strain>
    </source>
</reference>
<feature type="region of interest" description="Disordered" evidence="1">
    <location>
        <begin position="30"/>
        <end position="59"/>
    </location>
</feature>
<feature type="compositionally biased region" description="Basic and acidic residues" evidence="1">
    <location>
        <begin position="47"/>
        <end position="57"/>
    </location>
</feature>
<dbReference type="AlphaFoldDB" id="A0A7S0UK92"/>
<evidence type="ECO:0000256" key="1">
    <source>
        <dbReference type="SAM" id="MobiDB-lite"/>
    </source>
</evidence>
<gene>
    <name evidence="2" type="ORF">PDEL1432_LOCUS1696</name>
</gene>
<feature type="compositionally biased region" description="Acidic residues" evidence="1">
    <location>
        <begin position="352"/>
        <end position="379"/>
    </location>
</feature>